<keyword evidence="3 6" id="KW-0812">Transmembrane</keyword>
<keyword evidence="6 8" id="KW-0460">Magnesium</keyword>
<dbReference type="AlphaFoldDB" id="A0A2S0KNU9"/>
<dbReference type="EC" id="2.7.8.13" evidence="6 7"/>
<evidence type="ECO:0000313" key="9">
    <source>
        <dbReference type="EMBL" id="AVM42710.1"/>
    </source>
</evidence>
<evidence type="ECO:0000256" key="6">
    <source>
        <dbReference type="HAMAP-Rule" id="MF_00038"/>
    </source>
</evidence>
<dbReference type="InterPro" id="IPR000715">
    <property type="entry name" value="Glycosyl_transferase_4"/>
</dbReference>
<reference evidence="10" key="1">
    <citation type="submission" date="2018-02" db="EMBL/GenBank/DDBJ databases">
        <authorList>
            <person name="Holder M.E."/>
            <person name="Ajami N.J."/>
            <person name="Petrosino J.F."/>
        </authorList>
    </citation>
    <scope>NUCLEOTIDE SEQUENCE [LARGE SCALE GENOMIC DNA]</scope>
    <source>
        <strain evidence="10">CCUG 47711</strain>
    </source>
</reference>
<keyword evidence="6" id="KW-0131">Cell cycle</keyword>
<dbReference type="GO" id="GO:0008963">
    <property type="term" value="F:phospho-N-acetylmuramoyl-pentapeptide-transferase activity"/>
    <property type="evidence" value="ECO:0007669"/>
    <property type="project" value="UniProtKB-UniRule"/>
</dbReference>
<dbReference type="RefSeq" id="WP_106012662.1">
    <property type="nucleotide sequence ID" value="NZ_CP027226.1"/>
</dbReference>
<sequence length="336" mass="36879">MNEIIKICLALILGFIIAAVSGKFIIPILRRFQLGQHVREDGPQTHLAKAGTPSFGGFIFLGSFSILAIIYLIIDYNPMVLMVTLFVLAHAIIGFVDDYFNIKVNNDGLGDGQKALLLLIVEAIFVFAFVYGSSSAITIAMPFGWNAIEVEGVWKFVYALFLIFYFFACTNAVNIVDGIDGLASSVTIVTLVFTGITGYITYKANNNPDNLSLTILSVIMIGALLGFLIYNWHTAKCFMGDMGSLALGAFVSVIFLYLGIPWAFVFAGVIYVIDIATVLIQTGYYKATGGKRIFRMTPIHHAFELRGWKEEKVVLSFSAVQLIGAVLAALMIWPFV</sequence>
<comment type="subcellular location">
    <subcellularLocation>
        <location evidence="6">Cell membrane</location>
        <topology evidence="6">Multi-pass membrane protein</topology>
    </subcellularLocation>
    <subcellularLocation>
        <location evidence="1">Membrane</location>
        <topology evidence="1">Multi-pass membrane protein</topology>
    </subcellularLocation>
</comment>
<evidence type="ECO:0000256" key="5">
    <source>
        <dbReference type="ARBA" id="ARBA00023136"/>
    </source>
</evidence>
<evidence type="ECO:0000256" key="2">
    <source>
        <dbReference type="ARBA" id="ARBA00022679"/>
    </source>
</evidence>
<feature type="transmembrane region" description="Helical" evidence="6">
    <location>
        <begin position="245"/>
        <end position="273"/>
    </location>
</feature>
<proteinExistence type="inferred from homology"/>
<dbReference type="InterPro" id="IPR003524">
    <property type="entry name" value="PNAcMuramoyl-5peptid_Trfase"/>
</dbReference>
<comment type="similarity">
    <text evidence="6">Belongs to the glycosyltransferase 4 family. MraY subfamily.</text>
</comment>
<dbReference type="GO" id="GO:0046872">
    <property type="term" value="F:metal ion binding"/>
    <property type="evidence" value="ECO:0007669"/>
    <property type="project" value="UniProtKB-KW"/>
</dbReference>
<dbReference type="Pfam" id="PF00953">
    <property type="entry name" value="Glycos_transf_4"/>
    <property type="match status" value="1"/>
</dbReference>
<keyword evidence="6 8" id="KW-0479">Metal-binding</keyword>
<gene>
    <name evidence="6" type="primary">mraY</name>
    <name evidence="9" type="ORF">C5Q98_05560</name>
</gene>
<feature type="transmembrane region" description="Helical" evidence="6">
    <location>
        <begin position="182"/>
        <end position="201"/>
    </location>
</feature>
<keyword evidence="6" id="KW-0961">Cell wall biogenesis/degradation</keyword>
<dbReference type="CDD" id="cd06852">
    <property type="entry name" value="GT_MraY"/>
    <property type="match status" value="1"/>
</dbReference>
<evidence type="ECO:0000256" key="7">
    <source>
        <dbReference type="NCBIfam" id="TIGR00445"/>
    </source>
</evidence>
<dbReference type="OrthoDB" id="9805475at2"/>
<keyword evidence="6" id="KW-0132">Cell division</keyword>
<feature type="transmembrane region" description="Helical" evidence="6">
    <location>
        <begin position="79"/>
        <end position="96"/>
    </location>
</feature>
<feature type="binding site" evidence="8">
    <location>
        <position position="241"/>
    </location>
    <ligand>
        <name>Mg(2+)</name>
        <dbReference type="ChEBI" id="CHEBI:18420"/>
    </ligand>
</feature>
<feature type="transmembrane region" description="Helical" evidence="6">
    <location>
        <begin position="156"/>
        <end position="176"/>
    </location>
</feature>
<evidence type="ECO:0000256" key="1">
    <source>
        <dbReference type="ARBA" id="ARBA00004141"/>
    </source>
</evidence>
<dbReference type="GO" id="GO:0009252">
    <property type="term" value="P:peptidoglycan biosynthetic process"/>
    <property type="evidence" value="ECO:0007669"/>
    <property type="project" value="UniProtKB-UniRule"/>
</dbReference>
<dbReference type="GO" id="GO:0051992">
    <property type="term" value="F:UDP-N-acetylmuramoyl-L-alanyl-D-glutamyl-meso-2,6-diaminopimelyl-D-alanyl-D-alanine:undecaprenyl-phosphate transferase activity"/>
    <property type="evidence" value="ECO:0007669"/>
    <property type="project" value="RHEA"/>
</dbReference>
<accession>A0A2S0KNU9</accession>
<keyword evidence="5 6" id="KW-0472">Membrane</keyword>
<keyword evidence="6" id="KW-0573">Peptidoglycan synthesis</keyword>
<dbReference type="UniPathway" id="UPA00219"/>
<feature type="transmembrane region" description="Helical" evidence="6">
    <location>
        <begin position="55"/>
        <end position="74"/>
    </location>
</feature>
<keyword evidence="6" id="KW-1003">Cell membrane</keyword>
<evidence type="ECO:0000313" key="10">
    <source>
        <dbReference type="Proteomes" id="UP000237947"/>
    </source>
</evidence>
<dbReference type="KEGG" id="fsa:C5Q98_05560"/>
<dbReference type="PANTHER" id="PTHR22926:SF5">
    <property type="entry name" value="PHOSPHO-N-ACETYLMURAMOYL-PENTAPEPTIDE-TRANSFERASE HOMOLOG"/>
    <property type="match status" value="1"/>
</dbReference>
<comment type="cofactor">
    <cofactor evidence="6 8">
        <name>Mg(2+)</name>
        <dbReference type="ChEBI" id="CHEBI:18420"/>
    </cofactor>
</comment>
<feature type="transmembrane region" description="Helical" evidence="6">
    <location>
        <begin position="313"/>
        <end position="335"/>
    </location>
</feature>
<keyword evidence="2 6" id="KW-0808">Transferase</keyword>
<feature type="transmembrane region" description="Helical" evidence="6">
    <location>
        <begin position="213"/>
        <end position="233"/>
    </location>
</feature>
<dbReference type="PANTHER" id="PTHR22926">
    <property type="entry name" value="PHOSPHO-N-ACETYLMURAMOYL-PENTAPEPTIDE-TRANSFERASE"/>
    <property type="match status" value="1"/>
</dbReference>
<comment type="function">
    <text evidence="6">Catalyzes the initial step of the lipid cycle reactions in the biosynthesis of the cell wall peptidoglycan: transfers peptidoglycan precursor phospho-MurNAc-pentapeptide from UDP-MurNAc-pentapeptide onto the lipid carrier undecaprenyl phosphate, yielding undecaprenyl-pyrophosphoryl-MurNAc-pentapeptide, known as lipid I.</text>
</comment>
<protein>
    <recommendedName>
        <fullName evidence="6 7">Phospho-N-acetylmuramoyl-pentapeptide-transferase</fullName>
        <ecNumber evidence="6 7">2.7.8.13</ecNumber>
    </recommendedName>
    <alternativeName>
        <fullName evidence="6">UDP-MurNAc-pentapeptide phosphotransferase</fullName>
    </alternativeName>
</protein>
<comment type="pathway">
    <text evidence="6">Cell wall biogenesis; peptidoglycan biosynthesis.</text>
</comment>
<dbReference type="GO" id="GO:0051301">
    <property type="term" value="P:cell division"/>
    <property type="evidence" value="ECO:0007669"/>
    <property type="project" value="UniProtKB-KW"/>
</dbReference>
<feature type="binding site" evidence="8">
    <location>
        <position position="174"/>
    </location>
    <ligand>
        <name>Mg(2+)</name>
        <dbReference type="ChEBI" id="CHEBI:18420"/>
    </ligand>
</feature>
<evidence type="ECO:0000256" key="8">
    <source>
        <dbReference type="PIRSR" id="PIRSR600715-1"/>
    </source>
</evidence>
<keyword evidence="10" id="KW-1185">Reference proteome</keyword>
<dbReference type="GO" id="GO:0071555">
    <property type="term" value="P:cell wall organization"/>
    <property type="evidence" value="ECO:0007669"/>
    <property type="project" value="UniProtKB-KW"/>
</dbReference>
<comment type="catalytic activity">
    <reaction evidence="6">
        <text>UDP-N-acetyl-alpha-D-muramoyl-L-alanyl-gamma-D-glutamyl-meso-2,6-diaminopimeloyl-D-alanyl-D-alanine + di-trans,octa-cis-undecaprenyl phosphate = di-trans,octa-cis-undecaprenyl diphospho-N-acetyl-alpha-D-muramoyl-L-alanyl-D-glutamyl-meso-2,6-diaminopimeloyl-D-alanyl-D-alanine + UMP</text>
        <dbReference type="Rhea" id="RHEA:28386"/>
        <dbReference type="ChEBI" id="CHEBI:57865"/>
        <dbReference type="ChEBI" id="CHEBI:60392"/>
        <dbReference type="ChEBI" id="CHEBI:61386"/>
        <dbReference type="ChEBI" id="CHEBI:61387"/>
        <dbReference type="EC" id="2.7.8.13"/>
    </reaction>
</comment>
<dbReference type="GO" id="GO:0005886">
    <property type="term" value="C:plasma membrane"/>
    <property type="evidence" value="ECO:0007669"/>
    <property type="project" value="UniProtKB-SubCell"/>
</dbReference>
<dbReference type="HAMAP" id="MF_00038">
    <property type="entry name" value="MraY"/>
    <property type="match status" value="1"/>
</dbReference>
<dbReference type="NCBIfam" id="TIGR00445">
    <property type="entry name" value="mraY"/>
    <property type="match status" value="1"/>
</dbReference>
<keyword evidence="4 6" id="KW-1133">Transmembrane helix</keyword>
<keyword evidence="6" id="KW-0133">Cell shape</keyword>
<dbReference type="EMBL" id="CP027226">
    <property type="protein sequence ID" value="AVM42710.1"/>
    <property type="molecule type" value="Genomic_DNA"/>
</dbReference>
<evidence type="ECO:0000256" key="4">
    <source>
        <dbReference type="ARBA" id="ARBA00022989"/>
    </source>
</evidence>
<dbReference type="GO" id="GO:0008360">
    <property type="term" value="P:regulation of cell shape"/>
    <property type="evidence" value="ECO:0007669"/>
    <property type="project" value="UniProtKB-KW"/>
</dbReference>
<dbReference type="Proteomes" id="UP000237947">
    <property type="component" value="Chromosome"/>
</dbReference>
<feature type="transmembrane region" description="Helical" evidence="6">
    <location>
        <begin position="116"/>
        <end position="144"/>
    </location>
</feature>
<evidence type="ECO:0000256" key="3">
    <source>
        <dbReference type="ARBA" id="ARBA00022692"/>
    </source>
</evidence>
<name>A0A2S0KNU9_9FIRM</name>
<organism evidence="9 10">
    <name type="scientific">Fastidiosipila sanguinis</name>
    <dbReference type="NCBI Taxonomy" id="236753"/>
    <lineage>
        <taxon>Bacteria</taxon>
        <taxon>Bacillati</taxon>
        <taxon>Bacillota</taxon>
        <taxon>Clostridia</taxon>
        <taxon>Eubacteriales</taxon>
        <taxon>Oscillospiraceae</taxon>
        <taxon>Fastidiosipila</taxon>
    </lineage>
</organism>